<evidence type="ECO:0000313" key="1">
    <source>
        <dbReference type="EMBL" id="RIB27912.1"/>
    </source>
</evidence>
<sequence>MDDFKIKNQFESFMSLQTSTPYTYRINMPKNMYREQPIHEKRTRKRLLKKPLCPRCQRKSHPILECPYVRPLNEKCTMLFRTLTLEQVKEVQDIINKIFPEAVNDKDIPEALEFLLAVLKDVIQNGKKKEEKEIVHFPFSTMVFPREVRPVEPQKKRTTIDETLDTPPKDPTTQCQARIAFRDVSWTIYSKNTLKLLTTSYRNLGMIKKEKSEMMNIRHLWIIKLYRAVSTRNPYL</sequence>
<reference evidence="1 2" key="1">
    <citation type="submission" date="2018-06" db="EMBL/GenBank/DDBJ databases">
        <title>Comparative genomics reveals the genomic features of Rhizophagus irregularis, R. cerebriforme, R. diaphanum and Gigaspora rosea, and their symbiotic lifestyle signature.</title>
        <authorList>
            <person name="Morin E."/>
            <person name="San Clemente H."/>
            <person name="Chen E.C.H."/>
            <person name="De La Providencia I."/>
            <person name="Hainaut M."/>
            <person name="Kuo A."/>
            <person name="Kohler A."/>
            <person name="Murat C."/>
            <person name="Tang N."/>
            <person name="Roy S."/>
            <person name="Loubradou J."/>
            <person name="Henrissat B."/>
            <person name="Grigoriev I.V."/>
            <person name="Corradi N."/>
            <person name="Roux C."/>
            <person name="Martin F.M."/>
        </authorList>
    </citation>
    <scope>NUCLEOTIDE SEQUENCE [LARGE SCALE GENOMIC DNA]</scope>
    <source>
        <strain evidence="1 2">DAOM 194757</strain>
    </source>
</reference>
<evidence type="ECO:0000313" key="2">
    <source>
        <dbReference type="Proteomes" id="UP000266673"/>
    </source>
</evidence>
<protein>
    <submittedName>
        <fullName evidence="1">Uncharacterized protein</fullName>
    </submittedName>
</protein>
<accession>A0A397W1I8</accession>
<dbReference type="Proteomes" id="UP000266673">
    <property type="component" value="Unassembled WGS sequence"/>
</dbReference>
<keyword evidence="2" id="KW-1185">Reference proteome</keyword>
<organism evidence="1 2">
    <name type="scientific">Gigaspora rosea</name>
    <dbReference type="NCBI Taxonomy" id="44941"/>
    <lineage>
        <taxon>Eukaryota</taxon>
        <taxon>Fungi</taxon>
        <taxon>Fungi incertae sedis</taxon>
        <taxon>Mucoromycota</taxon>
        <taxon>Glomeromycotina</taxon>
        <taxon>Glomeromycetes</taxon>
        <taxon>Diversisporales</taxon>
        <taxon>Gigasporaceae</taxon>
        <taxon>Gigaspora</taxon>
    </lineage>
</organism>
<comment type="caution">
    <text evidence="1">The sequence shown here is derived from an EMBL/GenBank/DDBJ whole genome shotgun (WGS) entry which is preliminary data.</text>
</comment>
<dbReference type="OrthoDB" id="2461444at2759"/>
<gene>
    <name evidence="1" type="ORF">C2G38_2322713</name>
</gene>
<dbReference type="EMBL" id="QKWP01000083">
    <property type="protein sequence ID" value="RIB27912.1"/>
    <property type="molecule type" value="Genomic_DNA"/>
</dbReference>
<name>A0A397W1I8_9GLOM</name>
<dbReference type="AlphaFoldDB" id="A0A397W1I8"/>
<proteinExistence type="predicted"/>